<evidence type="ECO:0000313" key="2">
    <source>
        <dbReference type="EMBL" id="XDJ47956.1"/>
    </source>
</evidence>
<dbReference type="EMBL" id="BAAAEX010000009">
    <property type="protein sequence ID" value="GAA0778809.1"/>
    <property type="molecule type" value="Genomic_DNA"/>
</dbReference>
<protein>
    <submittedName>
        <fullName evidence="2">Uncharacterized protein</fullName>
    </submittedName>
</protein>
<reference evidence="1" key="3">
    <citation type="submission" date="2023-12" db="EMBL/GenBank/DDBJ databases">
        <authorList>
            <person name="Sun Q."/>
            <person name="Inoue M."/>
        </authorList>
    </citation>
    <scope>NUCLEOTIDE SEQUENCE</scope>
    <source>
        <strain evidence="1">JCM 15515</strain>
    </source>
</reference>
<evidence type="ECO:0000313" key="3">
    <source>
        <dbReference type="Proteomes" id="UP001500573"/>
    </source>
</evidence>
<proteinExistence type="predicted"/>
<reference evidence="2" key="4">
    <citation type="submission" date="2024-05" db="EMBL/GenBank/DDBJ databases">
        <authorList>
            <person name="Luo Y.-C."/>
            <person name="Nicholds J."/>
            <person name="Mortimer T."/>
            <person name="Maboni G."/>
        </authorList>
    </citation>
    <scope>NUCLEOTIDE SEQUENCE</scope>
    <source>
        <strain evidence="2">151836</strain>
    </source>
</reference>
<dbReference type="AlphaFoldDB" id="A0AB39D204"/>
<dbReference type="Proteomes" id="UP001500573">
    <property type="component" value="Unassembled WGS sequence"/>
</dbReference>
<name>A0AB39D204_9BURK</name>
<dbReference type="EMBL" id="CP158254">
    <property type="protein sequence ID" value="XDJ47956.1"/>
    <property type="molecule type" value="Genomic_DNA"/>
</dbReference>
<keyword evidence="3" id="KW-1185">Reference proteome</keyword>
<organism evidence="2">
    <name type="scientific">Castellaniella ginsengisoli</name>
    <dbReference type="NCBI Taxonomy" id="546114"/>
    <lineage>
        <taxon>Bacteria</taxon>
        <taxon>Pseudomonadati</taxon>
        <taxon>Pseudomonadota</taxon>
        <taxon>Betaproteobacteria</taxon>
        <taxon>Burkholderiales</taxon>
        <taxon>Alcaligenaceae</taxon>
        <taxon>Castellaniella</taxon>
    </lineage>
</organism>
<evidence type="ECO:0000313" key="1">
    <source>
        <dbReference type="EMBL" id="GAA0778809.1"/>
    </source>
</evidence>
<accession>A0AB39D204</accession>
<sequence>MIKKTLFKVDRPAVRALPIGYAGVLYDLLNFPDTVWEIEPFQVGAGFCAPWSAYVVELHMIAGNRRLVWRSAVTRWRTQERARQAKELRFYSTFKPAAEGVA</sequence>
<dbReference type="RefSeq" id="WP_343837358.1">
    <property type="nucleotide sequence ID" value="NZ_BAAAEX010000009.1"/>
</dbReference>
<gene>
    <name evidence="2" type="ORF">ABRZ04_02490</name>
    <name evidence="1" type="ORF">GCM10009108_16340</name>
</gene>
<reference evidence="3" key="2">
    <citation type="journal article" date="2019" name="Int. J. Syst. Evol. Microbiol.">
        <title>The Global Catalogue of Microorganisms (GCM) 10K type strain sequencing project: providing services to taxonomists for standard genome sequencing and annotation.</title>
        <authorList>
            <consortium name="The Broad Institute Genomics Platform"/>
            <consortium name="The Broad Institute Genome Sequencing Center for Infectious Disease"/>
            <person name="Wu L."/>
            <person name="Ma J."/>
        </authorList>
    </citation>
    <scope>NUCLEOTIDE SEQUENCE [LARGE SCALE GENOMIC DNA]</scope>
    <source>
        <strain evidence="3">JCM 15515</strain>
    </source>
</reference>
<reference evidence="1" key="1">
    <citation type="journal article" date="2014" name="Int. J. Syst. Evol. Microbiol.">
        <title>Complete genome of a new Firmicutes species belonging to the dominant human colonic microbiota ('Ruminococcus bicirculans') reveals two chromosomes and a selective capacity to utilize plant glucans.</title>
        <authorList>
            <consortium name="NISC Comparative Sequencing Program"/>
            <person name="Wegmann U."/>
            <person name="Louis P."/>
            <person name="Goesmann A."/>
            <person name="Henrissat B."/>
            <person name="Duncan S.H."/>
            <person name="Flint H.J."/>
        </authorList>
    </citation>
    <scope>NUCLEOTIDE SEQUENCE</scope>
    <source>
        <strain evidence="1">JCM 15515</strain>
    </source>
</reference>